<feature type="signal peptide" evidence="1">
    <location>
        <begin position="1"/>
        <end position="20"/>
    </location>
</feature>
<evidence type="ECO:0000256" key="1">
    <source>
        <dbReference type="SAM" id="SignalP"/>
    </source>
</evidence>
<keyword evidence="3" id="KW-1185">Reference proteome</keyword>
<evidence type="ECO:0000313" key="2">
    <source>
        <dbReference type="EMBL" id="MBP2189628.1"/>
    </source>
</evidence>
<dbReference type="RefSeq" id="WP_209888601.1">
    <property type="nucleotide sequence ID" value="NZ_JAGGMR010000001.1"/>
</dbReference>
<dbReference type="PROSITE" id="PS51257">
    <property type="entry name" value="PROKAR_LIPOPROTEIN"/>
    <property type="match status" value="1"/>
</dbReference>
<protein>
    <recommendedName>
        <fullName evidence="4">DUF5642 domain-containing protein</fullName>
    </recommendedName>
</protein>
<organism evidence="2 3">
    <name type="scientific">Nocardia goodfellowii</name>
    <dbReference type="NCBI Taxonomy" id="882446"/>
    <lineage>
        <taxon>Bacteria</taxon>
        <taxon>Bacillati</taxon>
        <taxon>Actinomycetota</taxon>
        <taxon>Actinomycetes</taxon>
        <taxon>Mycobacteriales</taxon>
        <taxon>Nocardiaceae</taxon>
        <taxon>Nocardia</taxon>
    </lineage>
</organism>
<evidence type="ECO:0008006" key="4">
    <source>
        <dbReference type="Google" id="ProtNLM"/>
    </source>
</evidence>
<evidence type="ECO:0000313" key="3">
    <source>
        <dbReference type="Proteomes" id="UP001519325"/>
    </source>
</evidence>
<dbReference type="Proteomes" id="UP001519325">
    <property type="component" value="Unassembled WGS sequence"/>
</dbReference>
<reference evidence="2 3" key="1">
    <citation type="submission" date="2021-03" db="EMBL/GenBank/DDBJ databases">
        <title>Sequencing the genomes of 1000 actinobacteria strains.</title>
        <authorList>
            <person name="Klenk H.-P."/>
        </authorList>
    </citation>
    <scope>NUCLEOTIDE SEQUENCE [LARGE SCALE GENOMIC DNA]</scope>
    <source>
        <strain evidence="2 3">DSM 45516</strain>
    </source>
</reference>
<comment type="caution">
    <text evidence="2">The sequence shown here is derived from an EMBL/GenBank/DDBJ whole genome shotgun (WGS) entry which is preliminary data.</text>
</comment>
<dbReference type="EMBL" id="JAGGMR010000001">
    <property type="protein sequence ID" value="MBP2189628.1"/>
    <property type="molecule type" value="Genomic_DNA"/>
</dbReference>
<name>A0ABS4QDJ2_9NOCA</name>
<feature type="chain" id="PRO_5045323901" description="DUF5642 domain-containing protein" evidence="1">
    <location>
        <begin position="21"/>
        <end position="157"/>
    </location>
</feature>
<accession>A0ABS4QDJ2</accession>
<proteinExistence type="predicted"/>
<keyword evidence="1" id="KW-0732">Signal</keyword>
<gene>
    <name evidence="2" type="ORF">BJ987_002529</name>
</gene>
<sequence length="157" mass="16595">MRLIWLTVPALLAATVAGCADDDKAQEAAPVTTTTVAAVTTTVAPVVIEGVRVPLGDTEMVVVPADAVMDIKVPAAWGDAVAGLRCTVTDSTGRNEDLRSGDQRKRETVDGRDWTTLWTFSSSPATEVTVGCKDPQAKVDTGDVDYLRVTPRGLLPE</sequence>